<keyword evidence="2" id="KW-1185">Reference proteome</keyword>
<dbReference type="InParanoid" id="G0N223"/>
<sequence>MDSYKINKLNIFLNEFKLLPSFGSQQGFDPILNLHYSACLMIVLSKLIEGVFQIQKLSGKLRILMDHQLRRISWARPAQAIYYLTKHTPTALYTQRASFNRPIYYYHYAPKNGSILSADFKNVQETVLGLDYAFKNLKIRIHDDRVIFYENDGKVVKFQQGDANFGLNPNYEKQEGVVPLYVREQNPVAIFDKNYFILENGKIVDCMAKRNVDLYLNNRLVENLPIRKLRFSRVVDDSCEVLILFERLFMAQGKLRMKPQDRTNPWEYLFFCDVSEIPGTYGTTDFVCSENFKSFLRTSHLPLAIPKTQRGSRKEERLLKIAIFENLKAVLKQTALSAMHQEKETSTFSNVVCHALWISTSVLEKFEERKVATFRYFTARENLHYIYHKISKSDKKPQQNCGIICKNLENFLNICNRFVQGYITDMQEEIRIEYGYQLLSILDVLQDESLFVKKHDHTRRDIIKSRFLFSNLYSLDAKKLYRVFLEVPSMIKPMIFDILCENAKQSDVNKVLDLYSCEESPNKLGVKESEKLVLNAIRQHPRIVMFGRHPANMKLGLIKALGNFIDNSIKYAGLFVDVESDPCNQEK</sequence>
<proteinExistence type="predicted"/>
<evidence type="ECO:0000313" key="2">
    <source>
        <dbReference type="Proteomes" id="UP000008068"/>
    </source>
</evidence>
<name>G0N223_CAEBE</name>
<dbReference type="EMBL" id="GL379828">
    <property type="protein sequence ID" value="EGT50363.1"/>
    <property type="molecule type" value="Genomic_DNA"/>
</dbReference>
<organism evidence="2">
    <name type="scientific">Caenorhabditis brenneri</name>
    <name type="common">Nematode worm</name>
    <dbReference type="NCBI Taxonomy" id="135651"/>
    <lineage>
        <taxon>Eukaryota</taxon>
        <taxon>Metazoa</taxon>
        <taxon>Ecdysozoa</taxon>
        <taxon>Nematoda</taxon>
        <taxon>Chromadorea</taxon>
        <taxon>Rhabditida</taxon>
        <taxon>Rhabditina</taxon>
        <taxon>Rhabditomorpha</taxon>
        <taxon>Rhabditoidea</taxon>
        <taxon>Rhabditidae</taxon>
        <taxon>Peloderinae</taxon>
        <taxon>Caenorhabditis</taxon>
    </lineage>
</organism>
<evidence type="ECO:0000313" key="1">
    <source>
        <dbReference type="EMBL" id="EGT50363.1"/>
    </source>
</evidence>
<dbReference type="OMA" id="ECDIVHE"/>
<dbReference type="OrthoDB" id="5877787at2759"/>
<dbReference type="Proteomes" id="UP000008068">
    <property type="component" value="Unassembled WGS sequence"/>
</dbReference>
<reference evidence="2" key="1">
    <citation type="submission" date="2011-07" db="EMBL/GenBank/DDBJ databases">
        <authorList>
            <consortium name="Caenorhabditis brenneri Sequencing and Analysis Consortium"/>
            <person name="Wilson R.K."/>
        </authorList>
    </citation>
    <scope>NUCLEOTIDE SEQUENCE [LARGE SCALE GENOMIC DNA]</scope>
    <source>
        <strain evidence="2">PB2801</strain>
    </source>
</reference>
<dbReference type="eggNOG" id="ENOG502TIS7">
    <property type="taxonomic scope" value="Eukaryota"/>
</dbReference>
<dbReference type="FunCoup" id="G0N223">
    <property type="interactions" value="536"/>
</dbReference>
<dbReference type="HOGENOM" id="CLU_454346_0_0_1"/>
<accession>G0N223</accession>
<dbReference type="STRING" id="135651.G0N223"/>
<gene>
    <name evidence="1" type="ORF">CAEBREN_06526</name>
</gene>
<protein>
    <submittedName>
        <fullName evidence="1">Uncharacterized protein</fullName>
    </submittedName>
</protein>
<dbReference type="AlphaFoldDB" id="G0N223"/>